<dbReference type="Proteomes" id="UP000662914">
    <property type="component" value="Chromosome"/>
</dbReference>
<protein>
    <recommendedName>
        <fullName evidence="3">4Fe4S-binding SPASM domain-containing protein</fullName>
    </recommendedName>
</protein>
<dbReference type="KEGG" id="ddz:DSYM_30200"/>
<accession>A0A809S7J5</accession>
<organism evidence="1 2">
    <name type="scientific">Candidatus Desulfobacillus denitrificans</name>
    <dbReference type="NCBI Taxonomy" id="2608985"/>
    <lineage>
        <taxon>Bacteria</taxon>
        <taxon>Pseudomonadati</taxon>
        <taxon>Pseudomonadota</taxon>
        <taxon>Betaproteobacteria</taxon>
        <taxon>Candidatus Desulfobacillus</taxon>
    </lineage>
</organism>
<evidence type="ECO:0000313" key="2">
    <source>
        <dbReference type="Proteomes" id="UP000662914"/>
    </source>
</evidence>
<dbReference type="InterPro" id="IPR013785">
    <property type="entry name" value="Aldolase_TIM"/>
</dbReference>
<dbReference type="InterPro" id="IPR023885">
    <property type="entry name" value="4Fe4S-binding_SPASM_dom"/>
</dbReference>
<proteinExistence type="predicted"/>
<evidence type="ECO:0000313" key="1">
    <source>
        <dbReference type="EMBL" id="BBO22321.1"/>
    </source>
</evidence>
<sequence length="214" mass="23434">MGLVNFNCVLAKNNMSLVAIRSHIAERLDCRSAELPLATEELVLPYEETGMGLSLRSETESRLFRQAFVRELSDGSALGSLNIREKLQDFFLSLAKGRPSCALTQRCGMDREDTLAVDLHGNVLTCQNTAAGDGHAIGHVSDLGNAILDTARHWLTRDECRCCPVIQLCKGGCMRLEGERWQQACRNSFIYNIVLLKAAVGVLVGAARNQKGAL</sequence>
<dbReference type="Gene3D" id="3.20.20.70">
    <property type="entry name" value="Aldolase class I"/>
    <property type="match status" value="1"/>
</dbReference>
<dbReference type="NCBIfam" id="TIGR04085">
    <property type="entry name" value="rSAM_more_4Fe4S"/>
    <property type="match status" value="1"/>
</dbReference>
<gene>
    <name evidence="1" type="ORF">DSYM_30200</name>
</gene>
<reference evidence="1" key="1">
    <citation type="journal article" name="DNA Res.">
        <title>The physiological potential of anammox bacteria as revealed by their core genome structure.</title>
        <authorList>
            <person name="Okubo T."/>
            <person name="Toyoda A."/>
            <person name="Fukuhara K."/>
            <person name="Uchiyama I."/>
            <person name="Harigaya Y."/>
            <person name="Kuroiwa M."/>
            <person name="Suzuki T."/>
            <person name="Murakami Y."/>
            <person name="Suwa Y."/>
            <person name="Takami H."/>
        </authorList>
    </citation>
    <scope>NUCLEOTIDE SEQUENCE</scope>
    <source>
        <strain evidence="1">317325-3</strain>
    </source>
</reference>
<evidence type="ECO:0008006" key="3">
    <source>
        <dbReference type="Google" id="ProtNLM"/>
    </source>
</evidence>
<dbReference type="AlphaFoldDB" id="A0A809S7J5"/>
<dbReference type="EMBL" id="AP021857">
    <property type="protein sequence ID" value="BBO22321.1"/>
    <property type="molecule type" value="Genomic_DNA"/>
</dbReference>
<name>A0A809S7J5_9PROT</name>